<keyword evidence="1" id="KW-0812">Transmembrane</keyword>
<dbReference type="AlphaFoldDB" id="A0A371J4G8"/>
<evidence type="ECO:0000313" key="3">
    <source>
        <dbReference type="Proteomes" id="UP000215694"/>
    </source>
</evidence>
<evidence type="ECO:0000256" key="1">
    <source>
        <dbReference type="SAM" id="Phobius"/>
    </source>
</evidence>
<comment type="caution">
    <text evidence="2">The sequence shown here is derived from an EMBL/GenBank/DDBJ whole genome shotgun (WGS) entry which is preliminary data.</text>
</comment>
<protein>
    <submittedName>
        <fullName evidence="2">Uncharacterized protein</fullName>
    </submittedName>
</protein>
<sequence length="275" mass="31183">MNKALKKSSIIIILIAINIIVITGCSMKKTDNFNGEIIESPKVVLKKENANALNIENREIVNISNSENLQPIKIKNVESFDIYKISLKYEELDENKNVIVESKTVLDMTLSPGETAYVWYEHQKYTDNIRVVGYRYETDGQFASINFEKDTVNIKESKDKLEDSNKYEILAISDMNRVNESKEGDTYKVKVRNSSPKDLGNIILKIGELNEDGEYINVSSVASNRVLRSEEEIEIDTIVSNKATASKVIGYTYDDPQDKMNVVIDLKSHKAKVKS</sequence>
<gene>
    <name evidence="2" type="ORF">CHL78_008865</name>
</gene>
<organism evidence="2 3">
    <name type="scientific">Romboutsia weinsteinii</name>
    <dbReference type="NCBI Taxonomy" id="2020949"/>
    <lineage>
        <taxon>Bacteria</taxon>
        <taxon>Bacillati</taxon>
        <taxon>Bacillota</taxon>
        <taxon>Clostridia</taxon>
        <taxon>Peptostreptococcales</taxon>
        <taxon>Peptostreptococcaceae</taxon>
        <taxon>Romboutsia</taxon>
    </lineage>
</organism>
<keyword evidence="1" id="KW-1133">Transmembrane helix</keyword>
<feature type="transmembrane region" description="Helical" evidence="1">
    <location>
        <begin position="7"/>
        <end position="24"/>
    </location>
</feature>
<evidence type="ECO:0000313" key="2">
    <source>
        <dbReference type="EMBL" id="RDY27566.1"/>
    </source>
</evidence>
<accession>A0A371J4G8</accession>
<name>A0A371J4G8_9FIRM</name>
<keyword evidence="3" id="KW-1185">Reference proteome</keyword>
<dbReference type="OrthoDB" id="1756677at2"/>
<dbReference type="RefSeq" id="WP_094367458.1">
    <property type="nucleotide sequence ID" value="NZ_NOJY02000012.1"/>
</dbReference>
<reference evidence="2 3" key="1">
    <citation type="journal article" date="2017" name="Genome Announc.">
        <title>Draft Genome Sequence of Romboutsia weinsteinii sp. nov. Strain CCRI-19649(T) Isolated from Surface Water.</title>
        <authorList>
            <person name="Maheux A.F."/>
            <person name="Boudreau D.K."/>
            <person name="Berube E."/>
            <person name="Boissinot M."/>
            <person name="Cantin P."/>
            <person name="Raymond F."/>
            <person name="Corbeil J."/>
            <person name="Omar R.F."/>
            <person name="Bergeron M.G."/>
        </authorList>
    </citation>
    <scope>NUCLEOTIDE SEQUENCE [LARGE SCALE GENOMIC DNA]</scope>
    <source>
        <strain evidence="2 3">CCRI-19649</strain>
    </source>
</reference>
<dbReference type="Proteomes" id="UP000215694">
    <property type="component" value="Unassembled WGS sequence"/>
</dbReference>
<keyword evidence="1" id="KW-0472">Membrane</keyword>
<dbReference type="PROSITE" id="PS51257">
    <property type="entry name" value="PROKAR_LIPOPROTEIN"/>
    <property type="match status" value="1"/>
</dbReference>
<dbReference type="EMBL" id="NOJY02000012">
    <property type="protein sequence ID" value="RDY27566.1"/>
    <property type="molecule type" value="Genomic_DNA"/>
</dbReference>
<proteinExistence type="predicted"/>